<sequence length="217" mass="24525">MAMNPNNLSSSSSSSRKMEALAEATAIEKRSPTLRKQKKHRQVQEVETEYLDGPQVYACSQCRTHLTSHDDIISKSFHGRHGRAYLFDHCVNVTIGPAEDRILMTGLHSVNDIFCVRCKKLVGWTYTKAYEQSQKYKEGKFIIEKINLYLEEGNDYDTPTPAGEKQDRWRRRSQSWGSDASLDVVYEYKPSGSVPTSPVLRGKSCLPSYGSPPTSPK</sequence>
<dbReference type="InterPro" id="IPR039058">
    <property type="entry name" value="Yippee_fam"/>
</dbReference>
<dbReference type="AlphaFoldDB" id="A0A7S2KZU9"/>
<dbReference type="PROSITE" id="PS51792">
    <property type="entry name" value="YIPPEE"/>
    <property type="match status" value="1"/>
</dbReference>
<dbReference type="Pfam" id="PF03226">
    <property type="entry name" value="Yippee-Mis18"/>
    <property type="match status" value="1"/>
</dbReference>
<name>A0A7S2KZU9_9STRA</name>
<proteinExistence type="inferred from homology"/>
<gene>
    <name evidence="6" type="ORF">LDAN0321_LOCUS13600</name>
</gene>
<feature type="domain" description="Yippee" evidence="5">
    <location>
        <begin position="55"/>
        <end position="152"/>
    </location>
</feature>
<feature type="region of interest" description="Disordered" evidence="4">
    <location>
        <begin position="1"/>
        <end position="41"/>
    </location>
</feature>
<evidence type="ECO:0000256" key="2">
    <source>
        <dbReference type="ARBA" id="ARBA00022723"/>
    </source>
</evidence>
<dbReference type="PANTHER" id="PTHR13848">
    <property type="entry name" value="PROTEIN YIPPEE-LIKE CG15309-RELATED"/>
    <property type="match status" value="1"/>
</dbReference>
<dbReference type="GO" id="GO:0046872">
    <property type="term" value="F:metal ion binding"/>
    <property type="evidence" value="ECO:0007669"/>
    <property type="project" value="UniProtKB-KW"/>
</dbReference>
<accession>A0A7S2KZU9</accession>
<feature type="region of interest" description="Disordered" evidence="4">
    <location>
        <begin position="154"/>
        <end position="176"/>
    </location>
</feature>
<feature type="compositionally biased region" description="Basic residues" evidence="4">
    <location>
        <begin position="32"/>
        <end position="41"/>
    </location>
</feature>
<protein>
    <recommendedName>
        <fullName evidence="5">Yippee domain-containing protein</fullName>
    </recommendedName>
</protein>
<dbReference type="InterPro" id="IPR034751">
    <property type="entry name" value="Yippee"/>
</dbReference>
<organism evidence="6">
    <name type="scientific">Leptocylindrus danicus</name>
    <dbReference type="NCBI Taxonomy" id="163516"/>
    <lineage>
        <taxon>Eukaryota</taxon>
        <taxon>Sar</taxon>
        <taxon>Stramenopiles</taxon>
        <taxon>Ochrophyta</taxon>
        <taxon>Bacillariophyta</taxon>
        <taxon>Coscinodiscophyceae</taxon>
        <taxon>Chaetocerotophycidae</taxon>
        <taxon>Leptocylindrales</taxon>
        <taxon>Leptocylindraceae</taxon>
        <taxon>Leptocylindrus</taxon>
    </lineage>
</organism>
<evidence type="ECO:0000256" key="4">
    <source>
        <dbReference type="SAM" id="MobiDB-lite"/>
    </source>
</evidence>
<dbReference type="EMBL" id="HBGY01021597">
    <property type="protein sequence ID" value="CAD9591617.1"/>
    <property type="molecule type" value="Transcribed_RNA"/>
</dbReference>
<evidence type="ECO:0000256" key="3">
    <source>
        <dbReference type="ARBA" id="ARBA00022833"/>
    </source>
</evidence>
<keyword evidence="3" id="KW-0862">Zinc</keyword>
<evidence type="ECO:0000259" key="5">
    <source>
        <dbReference type="PROSITE" id="PS51792"/>
    </source>
</evidence>
<feature type="compositionally biased region" description="Basic and acidic residues" evidence="4">
    <location>
        <begin position="16"/>
        <end position="31"/>
    </location>
</feature>
<evidence type="ECO:0000313" key="6">
    <source>
        <dbReference type="EMBL" id="CAD9591617.1"/>
    </source>
</evidence>
<dbReference type="InterPro" id="IPR004910">
    <property type="entry name" value="Yippee/Mis18/Cereblon"/>
</dbReference>
<evidence type="ECO:0000256" key="1">
    <source>
        <dbReference type="ARBA" id="ARBA00005613"/>
    </source>
</evidence>
<keyword evidence="2" id="KW-0479">Metal-binding</keyword>
<comment type="similarity">
    <text evidence="1">Belongs to the yippee family.</text>
</comment>
<reference evidence="6" key="1">
    <citation type="submission" date="2021-01" db="EMBL/GenBank/DDBJ databases">
        <authorList>
            <person name="Corre E."/>
            <person name="Pelletier E."/>
            <person name="Niang G."/>
            <person name="Scheremetjew M."/>
            <person name="Finn R."/>
            <person name="Kale V."/>
            <person name="Holt S."/>
            <person name="Cochrane G."/>
            <person name="Meng A."/>
            <person name="Brown T."/>
            <person name="Cohen L."/>
        </authorList>
    </citation>
    <scope>NUCLEOTIDE SEQUENCE</scope>
    <source>
        <strain evidence="6">B650</strain>
    </source>
</reference>